<feature type="domain" description="Helicase C-terminal" evidence="6">
    <location>
        <begin position="205"/>
        <end position="372"/>
    </location>
</feature>
<keyword evidence="2" id="KW-0378">Hydrolase</keyword>
<evidence type="ECO:0000313" key="8">
    <source>
        <dbReference type="Proteomes" id="UP000535838"/>
    </source>
</evidence>
<dbReference type="CDD" id="cd17990">
    <property type="entry name" value="DEXHc_HrpB"/>
    <property type="match status" value="1"/>
</dbReference>
<keyword evidence="1" id="KW-0547">Nucleotide-binding</keyword>
<keyword evidence="3 7" id="KW-0347">Helicase</keyword>
<dbReference type="SMART" id="SM00490">
    <property type="entry name" value="HELICc"/>
    <property type="match status" value="1"/>
</dbReference>
<comment type="caution">
    <text evidence="7">The sequence shown here is derived from an EMBL/GenBank/DDBJ whole genome shotgun (WGS) entry which is preliminary data.</text>
</comment>
<dbReference type="InterPro" id="IPR001650">
    <property type="entry name" value="Helicase_C-like"/>
</dbReference>
<dbReference type="InterPro" id="IPR049614">
    <property type="entry name" value="HrpB_DEXH"/>
</dbReference>
<dbReference type="CDD" id="cd18791">
    <property type="entry name" value="SF2_C_RHA"/>
    <property type="match status" value="1"/>
</dbReference>
<evidence type="ECO:0000256" key="4">
    <source>
        <dbReference type="ARBA" id="ARBA00022840"/>
    </source>
</evidence>
<keyword evidence="8" id="KW-1185">Reference proteome</keyword>
<dbReference type="PANTHER" id="PTHR43519:SF1">
    <property type="entry name" value="ATP-DEPENDENT RNA HELICASE HRPB"/>
    <property type="match status" value="1"/>
</dbReference>
<dbReference type="PIRSF" id="PIRSF005496">
    <property type="entry name" value="ATP_hel_hrpB"/>
    <property type="match status" value="1"/>
</dbReference>
<dbReference type="Pfam" id="PF00271">
    <property type="entry name" value="Helicase_C"/>
    <property type="match status" value="1"/>
</dbReference>
<organism evidence="7 8">
    <name type="scientific">Cohnella thailandensis</name>
    <dbReference type="NCBI Taxonomy" id="557557"/>
    <lineage>
        <taxon>Bacteria</taxon>
        <taxon>Bacillati</taxon>
        <taxon>Bacillota</taxon>
        <taxon>Bacilli</taxon>
        <taxon>Bacillales</taxon>
        <taxon>Paenibacillaceae</taxon>
        <taxon>Cohnella</taxon>
    </lineage>
</organism>
<dbReference type="SUPFAM" id="SSF52540">
    <property type="entry name" value="P-loop containing nucleoside triphosphate hydrolases"/>
    <property type="match status" value="1"/>
</dbReference>
<name>A0A841SY99_9BACL</name>
<dbReference type="GO" id="GO:0005524">
    <property type="term" value="F:ATP binding"/>
    <property type="evidence" value="ECO:0007669"/>
    <property type="project" value="UniProtKB-KW"/>
</dbReference>
<feature type="domain" description="Helicase ATP-binding" evidence="5">
    <location>
        <begin position="15"/>
        <end position="179"/>
    </location>
</feature>
<dbReference type="EMBL" id="JACJVQ010000011">
    <property type="protein sequence ID" value="MBB6635148.1"/>
    <property type="molecule type" value="Genomic_DNA"/>
</dbReference>
<sequence>MAAQMPVEQAIPELREALRDHGSVVLVAEPGAGKTTRVPIALLNEPWLGGKKIVMLEPRKLAARNAARYMASTLGEKVGETVGYRVRMDTRVGPKTRIEVVTEGVLTRMLQSDPSLEEAGLVIFDEYHERSLQADLGLALALQCRSLFREDLRVAVMSATLEAEPVAMLLDGAPIVRSEGRMFPVETRYASRKAEGTIEAEAAAVVLRALAEQEEGDVLVFLPGAGEIRRVESRLRAALADRAVDVAPLHGSLPQEAQDRALAPSEAGRRKVVLSTAVAESSLTVQGVRIVVDSGLMRVPRFSPRTGMARLETLPVSRASADQRRGRAGRLAPGVCYRLWTEEENRHLAPVGTPEILAADLAGLALDLAVWGVDNPEDLAWLDPPSPAAYNQACELLTELGGLTEEGKLSPHGEQMARFGVHPRLAHMLLRSAPLGLIEEASLLAALLGERDLLKGDGARNADISLRVRALRDGGANVDERVRTRLLSEASELRRSLESIGAASAPPAKAAPVEDAWGVLLGFAYPDRIGRRRGPGRYTLSIGRGAELPGGQLLAQAEYLVVAELDDQGQEGRVQLAAALAEADLERHFASSIRLEETVRWDAEAQAVRAREVRRLGAIVLSERPLAKPSPEKVAEALLQGLRQEGLAMLPWSRSARQLQERGVFLAAHDPAWPDWSDAALLDTLEEWLGPYLGGMKSRSDLQRLNLTQALESSLTWELRSMLDREAPTHIAVPSGSRIPIDYSNPEAPFIAVRLQEMFGLPDTPRIAAGKVPLTVHLLSPAQRPVQVTRDLASFWSNAYFEVRKDLKGRYPKHYWPDDPMEATATRRVRPPGS</sequence>
<accession>A0A841SY99</accession>
<dbReference type="InterPro" id="IPR011545">
    <property type="entry name" value="DEAD/DEAH_box_helicase_dom"/>
</dbReference>
<evidence type="ECO:0000259" key="6">
    <source>
        <dbReference type="PROSITE" id="PS51194"/>
    </source>
</evidence>
<dbReference type="Pfam" id="PF24473">
    <property type="entry name" value="CON_HrpB"/>
    <property type="match status" value="1"/>
</dbReference>
<dbReference type="InterPro" id="IPR027417">
    <property type="entry name" value="P-loop_NTPase"/>
</dbReference>
<dbReference type="Gene3D" id="1.20.120.1080">
    <property type="match status" value="1"/>
</dbReference>
<protein>
    <submittedName>
        <fullName evidence="7">ATP-dependent helicase HrpB</fullName>
    </submittedName>
</protein>
<dbReference type="SMART" id="SM00487">
    <property type="entry name" value="DEXDc"/>
    <property type="match status" value="1"/>
</dbReference>
<dbReference type="PROSITE" id="PS51192">
    <property type="entry name" value="HELICASE_ATP_BIND_1"/>
    <property type="match status" value="1"/>
</dbReference>
<evidence type="ECO:0000256" key="1">
    <source>
        <dbReference type="ARBA" id="ARBA00022741"/>
    </source>
</evidence>
<dbReference type="InterPro" id="IPR013689">
    <property type="entry name" value="RNA_helicase_ATP-dep_HrpB_C"/>
</dbReference>
<proteinExistence type="predicted"/>
<dbReference type="Pfam" id="PF08482">
    <property type="entry name" value="HrpB_C"/>
    <property type="match status" value="1"/>
</dbReference>
<dbReference type="InterPro" id="IPR007502">
    <property type="entry name" value="Helicase-assoc_dom"/>
</dbReference>
<keyword evidence="4" id="KW-0067">ATP-binding</keyword>
<dbReference type="InterPro" id="IPR056329">
    <property type="entry name" value="CON_HrpB"/>
</dbReference>
<dbReference type="PROSITE" id="PS51194">
    <property type="entry name" value="HELICASE_CTER"/>
    <property type="match status" value="1"/>
</dbReference>
<dbReference type="FunFam" id="3.40.50.300:FF:002125">
    <property type="entry name" value="ATP-dependent helicase HrpB"/>
    <property type="match status" value="1"/>
</dbReference>
<dbReference type="GO" id="GO:0003676">
    <property type="term" value="F:nucleic acid binding"/>
    <property type="evidence" value="ECO:0007669"/>
    <property type="project" value="InterPro"/>
</dbReference>
<dbReference type="GO" id="GO:0004386">
    <property type="term" value="F:helicase activity"/>
    <property type="evidence" value="ECO:0007669"/>
    <property type="project" value="UniProtKB-KW"/>
</dbReference>
<dbReference type="AlphaFoldDB" id="A0A841SY99"/>
<gene>
    <name evidence="7" type="primary">hrpB</name>
    <name evidence="7" type="ORF">H7B67_13590</name>
</gene>
<dbReference type="SMART" id="SM00847">
    <property type="entry name" value="HA2"/>
    <property type="match status" value="1"/>
</dbReference>
<evidence type="ECO:0000313" key="7">
    <source>
        <dbReference type="EMBL" id="MBB6635148.1"/>
    </source>
</evidence>
<dbReference type="Pfam" id="PF00270">
    <property type="entry name" value="DEAD"/>
    <property type="match status" value="1"/>
</dbReference>
<evidence type="ECO:0000256" key="3">
    <source>
        <dbReference type="ARBA" id="ARBA00022806"/>
    </source>
</evidence>
<dbReference type="NCBIfam" id="TIGR01970">
    <property type="entry name" value="DEAH_box_HrpB"/>
    <property type="match status" value="1"/>
</dbReference>
<dbReference type="InterPro" id="IPR010225">
    <property type="entry name" value="HrpB"/>
</dbReference>
<evidence type="ECO:0000256" key="2">
    <source>
        <dbReference type="ARBA" id="ARBA00022801"/>
    </source>
</evidence>
<reference evidence="7 8" key="1">
    <citation type="submission" date="2020-08" db="EMBL/GenBank/DDBJ databases">
        <title>Cohnella phylogeny.</title>
        <authorList>
            <person name="Dunlap C."/>
        </authorList>
    </citation>
    <scope>NUCLEOTIDE SEQUENCE [LARGE SCALE GENOMIC DNA]</scope>
    <source>
        <strain evidence="7 8">DSM 25241</strain>
    </source>
</reference>
<dbReference type="Gene3D" id="3.40.50.300">
    <property type="entry name" value="P-loop containing nucleotide triphosphate hydrolases"/>
    <property type="match status" value="2"/>
</dbReference>
<dbReference type="Proteomes" id="UP000535838">
    <property type="component" value="Unassembled WGS sequence"/>
</dbReference>
<dbReference type="PANTHER" id="PTHR43519">
    <property type="entry name" value="ATP-DEPENDENT RNA HELICASE HRPB"/>
    <property type="match status" value="1"/>
</dbReference>
<evidence type="ECO:0000259" key="5">
    <source>
        <dbReference type="PROSITE" id="PS51192"/>
    </source>
</evidence>
<dbReference type="InterPro" id="IPR014001">
    <property type="entry name" value="Helicase_ATP-bd"/>
</dbReference>
<dbReference type="GO" id="GO:0016787">
    <property type="term" value="F:hydrolase activity"/>
    <property type="evidence" value="ECO:0007669"/>
    <property type="project" value="UniProtKB-KW"/>
</dbReference>